<evidence type="ECO:0000256" key="4">
    <source>
        <dbReference type="PROSITE-ProRule" id="PRU00134"/>
    </source>
</evidence>
<dbReference type="CDD" id="cd20071">
    <property type="entry name" value="SET_SMYD"/>
    <property type="match status" value="1"/>
</dbReference>
<dbReference type="Gene3D" id="1.10.220.160">
    <property type="match status" value="1"/>
</dbReference>
<dbReference type="EMBL" id="LSRX01000323">
    <property type="protein sequence ID" value="OLQ00595.1"/>
    <property type="molecule type" value="Genomic_DNA"/>
</dbReference>
<keyword evidence="9" id="KW-1185">Reference proteome</keyword>
<organism evidence="8 9">
    <name type="scientific">Symbiodinium microadriaticum</name>
    <name type="common">Dinoflagellate</name>
    <name type="synonym">Zooxanthella microadriatica</name>
    <dbReference type="NCBI Taxonomy" id="2951"/>
    <lineage>
        <taxon>Eukaryota</taxon>
        <taxon>Sar</taxon>
        <taxon>Alveolata</taxon>
        <taxon>Dinophyceae</taxon>
        <taxon>Suessiales</taxon>
        <taxon>Symbiodiniaceae</taxon>
        <taxon>Symbiodinium</taxon>
    </lineage>
</organism>
<evidence type="ECO:0000256" key="5">
    <source>
        <dbReference type="SAM" id="MobiDB-lite"/>
    </source>
</evidence>
<dbReference type="InterPro" id="IPR002893">
    <property type="entry name" value="Znf_MYND"/>
</dbReference>
<dbReference type="InterPro" id="IPR001214">
    <property type="entry name" value="SET_dom"/>
</dbReference>
<feature type="domain" description="MYND-type" evidence="7">
    <location>
        <begin position="38"/>
        <end position="75"/>
    </location>
</feature>
<dbReference type="InterPro" id="IPR046341">
    <property type="entry name" value="SET_dom_sf"/>
</dbReference>
<dbReference type="PANTHER" id="PTHR12197">
    <property type="entry name" value="HISTONE-LYSINE N-METHYLTRANSFERASE SMYD"/>
    <property type="match status" value="1"/>
</dbReference>
<name>A0A1Q9DZJ1_SYMMI</name>
<feature type="chain" id="PRO_5013000206" evidence="6">
    <location>
        <begin position="35"/>
        <end position="491"/>
    </location>
</feature>
<evidence type="ECO:0000256" key="2">
    <source>
        <dbReference type="ARBA" id="ARBA00022771"/>
    </source>
</evidence>
<dbReference type="Pfam" id="PF00856">
    <property type="entry name" value="SET"/>
    <property type="match status" value="1"/>
</dbReference>
<dbReference type="PANTHER" id="PTHR12197:SF251">
    <property type="entry name" value="EG:BACR7C10.4 PROTEIN"/>
    <property type="match status" value="1"/>
</dbReference>
<keyword evidence="1" id="KW-0479">Metal-binding</keyword>
<dbReference type="AlphaFoldDB" id="A0A1Q9DZJ1"/>
<feature type="signal peptide" evidence="6">
    <location>
        <begin position="1"/>
        <end position="34"/>
    </location>
</feature>
<dbReference type="Gene3D" id="2.170.270.10">
    <property type="entry name" value="SET domain"/>
    <property type="match status" value="1"/>
</dbReference>
<evidence type="ECO:0000256" key="6">
    <source>
        <dbReference type="SAM" id="SignalP"/>
    </source>
</evidence>
<reference evidence="8 9" key="1">
    <citation type="submission" date="2016-02" db="EMBL/GenBank/DDBJ databases">
        <title>Genome analysis of coral dinoflagellate symbionts highlights evolutionary adaptations to a symbiotic lifestyle.</title>
        <authorList>
            <person name="Aranda M."/>
            <person name="Li Y."/>
            <person name="Liew Y.J."/>
            <person name="Baumgarten S."/>
            <person name="Simakov O."/>
            <person name="Wilson M."/>
            <person name="Piel J."/>
            <person name="Ashoor H."/>
            <person name="Bougouffa S."/>
            <person name="Bajic V.B."/>
            <person name="Ryu T."/>
            <person name="Ravasi T."/>
            <person name="Bayer T."/>
            <person name="Micklem G."/>
            <person name="Kim H."/>
            <person name="Bhak J."/>
            <person name="Lajeunesse T.C."/>
            <person name="Voolstra C.R."/>
        </authorList>
    </citation>
    <scope>NUCLEOTIDE SEQUENCE [LARGE SCALE GENOMIC DNA]</scope>
    <source>
        <strain evidence="8 9">CCMP2467</strain>
    </source>
</reference>
<comment type="caution">
    <text evidence="8">The sequence shown here is derived from an EMBL/GenBank/DDBJ whole genome shotgun (WGS) entry which is preliminary data.</text>
</comment>
<keyword evidence="6" id="KW-0732">Signal</keyword>
<evidence type="ECO:0000259" key="7">
    <source>
        <dbReference type="PROSITE" id="PS50865"/>
    </source>
</evidence>
<proteinExistence type="predicted"/>
<dbReference type="Gene3D" id="6.10.140.2220">
    <property type="match status" value="1"/>
</dbReference>
<evidence type="ECO:0000313" key="9">
    <source>
        <dbReference type="Proteomes" id="UP000186817"/>
    </source>
</evidence>
<dbReference type="GO" id="GO:0005634">
    <property type="term" value="C:nucleus"/>
    <property type="evidence" value="ECO:0007669"/>
    <property type="project" value="TreeGrafter"/>
</dbReference>
<evidence type="ECO:0000256" key="3">
    <source>
        <dbReference type="ARBA" id="ARBA00022833"/>
    </source>
</evidence>
<evidence type="ECO:0000313" key="8">
    <source>
        <dbReference type="EMBL" id="OLQ00595.1"/>
    </source>
</evidence>
<protein>
    <submittedName>
        <fullName evidence="8">SET domain and MYND-type zinc finger protein 6</fullName>
    </submittedName>
</protein>
<dbReference type="PROSITE" id="PS50865">
    <property type="entry name" value="ZF_MYND_2"/>
    <property type="match status" value="1"/>
</dbReference>
<dbReference type="GO" id="GO:0008270">
    <property type="term" value="F:zinc ion binding"/>
    <property type="evidence" value="ECO:0007669"/>
    <property type="project" value="UniProtKB-KW"/>
</dbReference>
<keyword evidence="3" id="KW-0862">Zinc</keyword>
<dbReference type="SUPFAM" id="SSF144232">
    <property type="entry name" value="HIT/MYND zinc finger-like"/>
    <property type="match status" value="1"/>
</dbReference>
<feature type="region of interest" description="Disordered" evidence="5">
    <location>
        <begin position="468"/>
        <end position="491"/>
    </location>
</feature>
<gene>
    <name evidence="8" type="primary">set6</name>
    <name evidence="8" type="ORF">AK812_SmicGene16732</name>
</gene>
<evidence type="ECO:0000256" key="1">
    <source>
        <dbReference type="ARBA" id="ARBA00022723"/>
    </source>
</evidence>
<dbReference type="Pfam" id="PF01753">
    <property type="entry name" value="zf-MYND"/>
    <property type="match status" value="1"/>
</dbReference>
<dbReference type="InterPro" id="IPR050869">
    <property type="entry name" value="H3K4_H4K5_MeTrfase"/>
</dbReference>
<sequence length="491" mass="53275">MVLDSAQVVSRRRRGLLVALVSEALVGLVSLTSAEQCCALCLRRLPLQPCAGCACFGYCSDACRQADAPDHSRECAAIPLLVKKLSACGSHVWHRGDALLDALLSARLLRAGHPAESLAASLASPLLGRPKALEAMLQAPALAIPVAIARSLLEVAAEVPQLLPERFRHARLHQASLELVIGVLMQMQCNMTGVVEHSCFESVGSALFAEGSLANHDCAPTCQFLFRFREGARPSLELQCVRDVEAGESLCISYGDLARPVWERRRNLQASHWFSCKCAKCMKDLTPSGLLKQLESVSDPKGQLLRSLFERSLPEEAEAAKMLQVFKALKVPFASTSADAAVSLALKGLAKLEPLEKRSARSNLRIIQGSLAKLLPAVHREAVILQELQSLALSTAELAEDFSTVLEMAKELQARCLERYGPFHLKRCYLLRKELAAHEALGSPATEAAEAAEAFEKLLIRLGLKDEHDTDSQDTGLAHSEPGIDPLDTMD</sequence>
<accession>A0A1Q9DZJ1</accession>
<dbReference type="SUPFAM" id="SSF82199">
    <property type="entry name" value="SET domain"/>
    <property type="match status" value="2"/>
</dbReference>
<dbReference type="OrthoDB" id="1028014at2759"/>
<keyword evidence="2 4" id="KW-0863">Zinc-finger</keyword>
<dbReference type="Proteomes" id="UP000186817">
    <property type="component" value="Unassembled WGS sequence"/>
</dbReference>